<name>A0A117MI45_9EURY</name>
<proteinExistence type="predicted"/>
<protein>
    <submittedName>
        <fullName evidence="2">Uncharacterized protein</fullName>
    </submittedName>
</protein>
<evidence type="ECO:0000313" key="4">
    <source>
        <dbReference type="Proteomes" id="UP000054598"/>
    </source>
</evidence>
<sequence>MDCCEFCVWLDEPENLEVRIDDRVLVIMFRHSCLCEDGSPIRRCPYPTRTCPGKIEADDTLDILHRLVLALYGTAEIGFAAFGDGGDDP</sequence>
<evidence type="ECO:0000313" key="3">
    <source>
        <dbReference type="Proteomes" id="UP000054323"/>
    </source>
</evidence>
<reference evidence="2" key="1">
    <citation type="journal article" date="2015" name="MBio">
        <title>Genome-resolved metagenomic analysis reveals roles for candidate phyla and other microbial community members in biogeochemical transformations in oil reservoirs.</title>
        <authorList>
            <person name="Hu P."/>
            <person name="Tom L."/>
            <person name="Singh A."/>
            <person name="Thomas B.C."/>
            <person name="Baker B.J."/>
            <person name="Piceno Y.M."/>
            <person name="Andersen G.L."/>
            <person name="Banfield J.F."/>
        </authorList>
    </citation>
    <scope>NUCLEOTIDE SEQUENCE [LARGE SCALE GENOMIC DNA]</scope>
    <source>
        <strain evidence="1">62_101</strain>
        <strain evidence="2">63_41</strain>
    </source>
</reference>
<dbReference type="AlphaFoldDB" id="A0A117MI45"/>
<dbReference type="PATRIC" id="fig|2198.3.peg.2074"/>
<organism evidence="2 4">
    <name type="scientific">Methanoculleus marisnigri</name>
    <dbReference type="NCBI Taxonomy" id="2198"/>
    <lineage>
        <taxon>Archaea</taxon>
        <taxon>Methanobacteriati</taxon>
        <taxon>Methanobacteriota</taxon>
        <taxon>Stenosarchaea group</taxon>
        <taxon>Methanomicrobia</taxon>
        <taxon>Methanomicrobiales</taxon>
        <taxon>Methanomicrobiaceae</taxon>
        <taxon>Methanoculleus</taxon>
    </lineage>
</organism>
<accession>A0A117MI45</accession>
<dbReference type="Proteomes" id="UP000054323">
    <property type="component" value="Unassembled WGS sequence"/>
</dbReference>
<gene>
    <name evidence="1" type="ORF">XD82_0229</name>
    <name evidence="2" type="ORF">XE10_0209</name>
</gene>
<dbReference type="Proteomes" id="UP000054598">
    <property type="component" value="Unassembled WGS sequence"/>
</dbReference>
<evidence type="ECO:0000313" key="1">
    <source>
        <dbReference type="EMBL" id="KUK63592.1"/>
    </source>
</evidence>
<evidence type="ECO:0000313" key="2">
    <source>
        <dbReference type="EMBL" id="KUL05430.1"/>
    </source>
</evidence>
<dbReference type="EMBL" id="LGHE01000013">
    <property type="protein sequence ID" value="KUL05430.1"/>
    <property type="molecule type" value="Genomic_DNA"/>
</dbReference>
<reference evidence="3 4" key="2">
    <citation type="journal article" date="2015" name="MBio">
        <title>Genome-Resolved Metagenomic Analysis Reveals Roles for Candidate Phyla and Other Microbial Community Members in Biogeochemical Transformations in Oil Reservoirs.</title>
        <authorList>
            <person name="Hu P."/>
            <person name="Tom L."/>
            <person name="Singh A."/>
            <person name="Thomas B.C."/>
            <person name="Baker B.J."/>
            <person name="Piceno Y.M."/>
            <person name="Andersen G.L."/>
            <person name="Banfield J.F."/>
        </authorList>
    </citation>
    <scope>NUCLEOTIDE SEQUENCE [LARGE SCALE GENOMIC DNA]</scope>
</reference>
<dbReference type="EMBL" id="LGGD01000015">
    <property type="protein sequence ID" value="KUK63592.1"/>
    <property type="molecule type" value="Genomic_DNA"/>
</dbReference>
<comment type="caution">
    <text evidence="2">The sequence shown here is derived from an EMBL/GenBank/DDBJ whole genome shotgun (WGS) entry which is preliminary data.</text>
</comment>